<evidence type="ECO:0000313" key="1">
    <source>
        <dbReference type="EMBL" id="TWU66848.1"/>
    </source>
</evidence>
<name>A0A5C6FZQ5_9PLAN</name>
<comment type="caution">
    <text evidence="1">The sequence shown here is derived from an EMBL/GenBank/DDBJ whole genome shotgun (WGS) entry which is preliminary data.</text>
</comment>
<evidence type="ECO:0000313" key="2">
    <source>
        <dbReference type="Proteomes" id="UP000316476"/>
    </source>
</evidence>
<gene>
    <name evidence="1" type="ORF">V7x_24190</name>
</gene>
<protein>
    <submittedName>
        <fullName evidence="1">Uncharacterized protein</fullName>
    </submittedName>
</protein>
<reference evidence="1 2" key="1">
    <citation type="submission" date="2019-02" db="EMBL/GenBank/DDBJ databases">
        <title>Deep-cultivation of Planctomycetes and their phenomic and genomic characterization uncovers novel biology.</title>
        <authorList>
            <person name="Wiegand S."/>
            <person name="Jogler M."/>
            <person name="Boedeker C."/>
            <person name="Pinto D."/>
            <person name="Vollmers J."/>
            <person name="Rivas-Marin E."/>
            <person name="Kohn T."/>
            <person name="Peeters S.H."/>
            <person name="Heuer A."/>
            <person name="Rast P."/>
            <person name="Oberbeckmann S."/>
            <person name="Bunk B."/>
            <person name="Jeske O."/>
            <person name="Meyerdierks A."/>
            <person name="Storesund J.E."/>
            <person name="Kallscheuer N."/>
            <person name="Luecker S."/>
            <person name="Lage O.M."/>
            <person name="Pohl T."/>
            <person name="Merkel B.J."/>
            <person name="Hornburger P."/>
            <person name="Mueller R.-W."/>
            <person name="Bruemmer F."/>
            <person name="Labrenz M."/>
            <person name="Spormann A.M."/>
            <person name="Op Den Camp H."/>
            <person name="Overmann J."/>
            <person name="Amann R."/>
            <person name="Jetten M.S.M."/>
            <person name="Mascher T."/>
            <person name="Medema M.H."/>
            <person name="Devos D.P."/>
            <person name="Kaster A.-K."/>
            <person name="Ovreas L."/>
            <person name="Rohde M."/>
            <person name="Galperin M.Y."/>
            <person name="Jogler C."/>
        </authorList>
    </citation>
    <scope>NUCLEOTIDE SEQUENCE [LARGE SCALE GENOMIC DNA]</scope>
    <source>
        <strain evidence="1 2">V7</strain>
    </source>
</reference>
<accession>A0A5C6FZQ5</accession>
<dbReference type="InterPro" id="IPR028978">
    <property type="entry name" value="Chorismate_lyase_/UTRA_dom_sf"/>
</dbReference>
<dbReference type="SUPFAM" id="SSF64288">
    <property type="entry name" value="Chorismate lyase-like"/>
    <property type="match status" value="1"/>
</dbReference>
<dbReference type="RefSeq" id="WP_197136996.1">
    <property type="nucleotide sequence ID" value="NZ_SJPZ01000001.1"/>
</dbReference>
<dbReference type="Proteomes" id="UP000316476">
    <property type="component" value="Unassembled WGS sequence"/>
</dbReference>
<dbReference type="EMBL" id="SJPZ01000001">
    <property type="protein sequence ID" value="TWU66848.1"/>
    <property type="molecule type" value="Genomic_DNA"/>
</dbReference>
<dbReference type="Gene3D" id="3.40.1410.10">
    <property type="entry name" value="Chorismate lyase-like"/>
    <property type="match status" value="1"/>
</dbReference>
<dbReference type="AlphaFoldDB" id="A0A5C6FZQ5"/>
<organism evidence="1 2">
    <name type="scientific">Crateriforma conspicua</name>
    <dbReference type="NCBI Taxonomy" id="2527996"/>
    <lineage>
        <taxon>Bacteria</taxon>
        <taxon>Pseudomonadati</taxon>
        <taxon>Planctomycetota</taxon>
        <taxon>Planctomycetia</taxon>
        <taxon>Planctomycetales</taxon>
        <taxon>Planctomycetaceae</taxon>
        <taxon>Crateriforma</taxon>
    </lineage>
</organism>
<sequence>MTNGTATPDDDSNSAGRSACPTIELTELLAEFYDLDAVGSQLGDFSNADTIPEPYNGILNHCEHMTETVEAYHGEPVDVHVQRCHKRDNWYCREILLATRQSHRIALYGIVRLRIDALQPECWRRIEEQSTPLGKVLIEHNVHRDVQLCQLWKVQAGPCLSTMMRTQVGDTMYGRTALIYYNGEPAIQLLEIAGAALPKS</sequence>
<proteinExistence type="predicted"/>